<dbReference type="CDD" id="cd06257">
    <property type="entry name" value="DnaJ"/>
    <property type="match status" value="1"/>
</dbReference>
<dbReference type="PANTHER" id="PTHR44140:SF2">
    <property type="entry name" value="LD25575P"/>
    <property type="match status" value="1"/>
</dbReference>
<evidence type="ECO:0000256" key="2">
    <source>
        <dbReference type="ARBA" id="ARBA00022729"/>
    </source>
</evidence>
<feature type="compositionally biased region" description="Basic residues" evidence="4">
    <location>
        <begin position="494"/>
        <end position="506"/>
    </location>
</feature>
<feature type="compositionally biased region" description="Basic and acidic residues" evidence="4">
    <location>
        <begin position="588"/>
        <end position="609"/>
    </location>
</feature>
<dbReference type="GeneID" id="30179865"/>
<gene>
    <name evidence="7" type="ORF">PICMEDRAFT_54758</name>
</gene>
<feature type="signal peptide" evidence="5">
    <location>
        <begin position="1"/>
        <end position="17"/>
    </location>
</feature>
<feature type="compositionally biased region" description="Basic and acidic residues" evidence="4">
    <location>
        <begin position="546"/>
        <end position="567"/>
    </location>
</feature>
<feature type="chain" id="PRO_5009133355" description="J domain-containing protein" evidence="5">
    <location>
        <begin position="18"/>
        <end position="1210"/>
    </location>
</feature>
<feature type="compositionally biased region" description="Low complexity" evidence="4">
    <location>
        <begin position="610"/>
        <end position="623"/>
    </location>
</feature>
<sequence length="1210" mass="140566">MRLFDFLLIGLIPLTIGSSVNKSENEISNRLDEIDLKFKSNGASLDILDDYDVAINDLEKLLSSSDFKDESNGILQKIGNTKFRHGVINLILKRERLAYNDFHSCIVNRNENSQEFVVHNGCFEKFTSLGLKLGHFNQVQDEVTKLDDTKISKLINKKIYNDAKDVLSRYKNELELFEDAIRSRDWRACIDISDELAKIGANDDKVIRNRIRCLLLTDSFGDKEDESVSSYDLRAKLLSEDLNKLVNEEVTDVDLHDFVMLGEMEFFGITGIYSLQTEKILRNCLKIDNEFDECRSLNKVNIKLNKLMKLLKDISIYYSFVYSNTDETVDGERVNDTELSIEEWKEVVSLLFDGDKKIKIKNASDRKAFAAYGLDIDSFKSNFDILIELFVSFSKQIGFKEKEIWSSSFLKDLFKLSKEAYYQIGEFDKYKKNQIILQSKYFKKLESYLKKKKMDKAKGLLDSLPNSMKLCRLIRERQKRFEEILQQQQQQQQRHQHQQQHHHHQQHQQQQQRPSKPFTPKNDYYKILGIGKDANADEIKKAYRQKMKENHPDKVKQQMKKEGSKELSEEEIETRVAEINNAYEILSDEEKRANYDRHGEDPNDPENARQRQQWQQQHQQQHFGGQGGGFHYNHKQASSHGTHSNHSYRNNHTYSTGKYNNSGNIYSQDNQFASQLALFDECLAQNSTYDLATGKISGGVSHFWFAVKKVIPIYRSLIYSGQLNEKRMAEFVSLLRNGLRIHRLELSKLKKNLDKDSNNPIKNIHYLLTCAIREVSYNLLDGLISLNSHGLTHLFKAYKDLGFTYEAVHIWETGKKNPSLNHLFTSEPVLGSIFPFLVESGDFDFNEIWEMYQKIKDSKGANEKLHNELQVGMIRVCLFKDQTNDALAIFKQLTSDVYNSFNHKGIEPPINVKSYMTMAHLSFIGFCKDIDTADYFFQDAVNESMPYLTPLQLNFIKKYLSNTWEITNDYEKVKKIWLITWRHYESKKTSNSSVSSSLNDAFLSIFFKKFPAFSNESFSELRAVIDDYNSIRLIDEPFINVLLSKSTSWHNSEVFEFILNTANSNQFSKTNVFYRCCLKACGSVDIDSMSILTLFRQLLANNASNGMKFIAHADWVALRDATINSPYLSNFESVNDRIDLYFKLWKICSSSFISLENFKSYVLKDVKLNFNYSRIFQQMANINADVEIPEISYFENNKSIQNYIGTGYTF</sequence>
<keyword evidence="8" id="KW-1185">Reference proteome</keyword>
<protein>
    <recommendedName>
        <fullName evidence="6">J domain-containing protein</fullName>
    </recommendedName>
</protein>
<dbReference type="PRINTS" id="PR00625">
    <property type="entry name" value="JDOMAIN"/>
</dbReference>
<dbReference type="Pfam" id="PF00226">
    <property type="entry name" value="DnaJ"/>
    <property type="match status" value="1"/>
</dbReference>
<keyword evidence="2 5" id="KW-0732">Signal</keyword>
<dbReference type="SMART" id="SM00271">
    <property type="entry name" value="DnaJ"/>
    <property type="match status" value="1"/>
</dbReference>
<accession>A0A1E3NGA9</accession>
<feature type="domain" description="J" evidence="6">
    <location>
        <begin position="523"/>
        <end position="599"/>
    </location>
</feature>
<dbReference type="InterPro" id="IPR036869">
    <property type="entry name" value="J_dom_sf"/>
</dbReference>
<name>A0A1E3NGA9_9ASCO</name>
<dbReference type="InterPro" id="IPR051727">
    <property type="entry name" value="DnaJ_C3_Co-chaperones"/>
</dbReference>
<evidence type="ECO:0000313" key="7">
    <source>
        <dbReference type="EMBL" id="ODQ45159.1"/>
    </source>
</evidence>
<organism evidence="7 8">
    <name type="scientific">Pichia membranifaciens NRRL Y-2026</name>
    <dbReference type="NCBI Taxonomy" id="763406"/>
    <lineage>
        <taxon>Eukaryota</taxon>
        <taxon>Fungi</taxon>
        <taxon>Dikarya</taxon>
        <taxon>Ascomycota</taxon>
        <taxon>Saccharomycotina</taxon>
        <taxon>Pichiomycetes</taxon>
        <taxon>Pichiales</taxon>
        <taxon>Pichiaceae</taxon>
        <taxon>Pichia</taxon>
    </lineage>
</organism>
<dbReference type="EMBL" id="KV454005">
    <property type="protein sequence ID" value="ODQ45159.1"/>
    <property type="molecule type" value="Genomic_DNA"/>
</dbReference>
<dbReference type="GO" id="GO:0005783">
    <property type="term" value="C:endoplasmic reticulum"/>
    <property type="evidence" value="ECO:0007669"/>
    <property type="project" value="UniProtKB-SubCell"/>
</dbReference>
<keyword evidence="3" id="KW-0256">Endoplasmic reticulum</keyword>
<evidence type="ECO:0000256" key="4">
    <source>
        <dbReference type="SAM" id="MobiDB-lite"/>
    </source>
</evidence>
<dbReference type="GO" id="GO:0034975">
    <property type="term" value="P:protein folding in endoplasmic reticulum"/>
    <property type="evidence" value="ECO:0007669"/>
    <property type="project" value="TreeGrafter"/>
</dbReference>
<dbReference type="OrthoDB" id="4081443at2759"/>
<comment type="subcellular location">
    <subcellularLocation>
        <location evidence="1">Endoplasmic reticulum</location>
    </subcellularLocation>
</comment>
<dbReference type="Gene3D" id="1.10.287.110">
    <property type="entry name" value="DnaJ domain"/>
    <property type="match status" value="1"/>
</dbReference>
<evidence type="ECO:0000313" key="8">
    <source>
        <dbReference type="Proteomes" id="UP000094455"/>
    </source>
</evidence>
<feature type="region of interest" description="Disordered" evidence="4">
    <location>
        <begin position="484"/>
        <end position="524"/>
    </location>
</feature>
<dbReference type="RefSeq" id="XP_019016272.1">
    <property type="nucleotide sequence ID" value="XM_019163178.1"/>
</dbReference>
<reference evidence="7 8" key="1">
    <citation type="journal article" date="2016" name="Proc. Natl. Acad. Sci. U.S.A.">
        <title>Comparative genomics of biotechnologically important yeasts.</title>
        <authorList>
            <person name="Riley R."/>
            <person name="Haridas S."/>
            <person name="Wolfe K.H."/>
            <person name="Lopes M.R."/>
            <person name="Hittinger C.T."/>
            <person name="Goeker M."/>
            <person name="Salamov A.A."/>
            <person name="Wisecaver J.H."/>
            <person name="Long T.M."/>
            <person name="Calvey C.H."/>
            <person name="Aerts A.L."/>
            <person name="Barry K.W."/>
            <person name="Choi C."/>
            <person name="Clum A."/>
            <person name="Coughlan A.Y."/>
            <person name="Deshpande S."/>
            <person name="Douglass A.P."/>
            <person name="Hanson S.J."/>
            <person name="Klenk H.-P."/>
            <person name="LaButti K.M."/>
            <person name="Lapidus A."/>
            <person name="Lindquist E.A."/>
            <person name="Lipzen A.M."/>
            <person name="Meier-Kolthoff J.P."/>
            <person name="Ohm R.A."/>
            <person name="Otillar R.P."/>
            <person name="Pangilinan J.L."/>
            <person name="Peng Y."/>
            <person name="Rokas A."/>
            <person name="Rosa C.A."/>
            <person name="Scheuner C."/>
            <person name="Sibirny A.A."/>
            <person name="Slot J.C."/>
            <person name="Stielow J.B."/>
            <person name="Sun H."/>
            <person name="Kurtzman C.P."/>
            <person name="Blackwell M."/>
            <person name="Grigoriev I.V."/>
            <person name="Jeffries T.W."/>
        </authorList>
    </citation>
    <scope>NUCLEOTIDE SEQUENCE [LARGE SCALE GENOMIC DNA]</scope>
    <source>
        <strain evidence="7 8">NRRL Y-2026</strain>
    </source>
</reference>
<feature type="region of interest" description="Disordered" evidence="4">
    <location>
        <begin position="546"/>
        <end position="572"/>
    </location>
</feature>
<dbReference type="GO" id="GO:0051787">
    <property type="term" value="F:misfolded protein binding"/>
    <property type="evidence" value="ECO:0007669"/>
    <property type="project" value="TreeGrafter"/>
</dbReference>
<dbReference type="PROSITE" id="PS50076">
    <property type="entry name" value="DNAJ_2"/>
    <property type="match status" value="1"/>
</dbReference>
<evidence type="ECO:0000259" key="6">
    <source>
        <dbReference type="PROSITE" id="PS50076"/>
    </source>
</evidence>
<dbReference type="Proteomes" id="UP000094455">
    <property type="component" value="Unassembled WGS sequence"/>
</dbReference>
<dbReference type="PANTHER" id="PTHR44140">
    <property type="entry name" value="LD25575P"/>
    <property type="match status" value="1"/>
</dbReference>
<feature type="region of interest" description="Disordered" evidence="4">
    <location>
        <begin position="587"/>
        <end position="655"/>
    </location>
</feature>
<evidence type="ECO:0000256" key="1">
    <source>
        <dbReference type="ARBA" id="ARBA00004240"/>
    </source>
</evidence>
<evidence type="ECO:0000256" key="3">
    <source>
        <dbReference type="ARBA" id="ARBA00022824"/>
    </source>
</evidence>
<evidence type="ECO:0000256" key="5">
    <source>
        <dbReference type="SAM" id="SignalP"/>
    </source>
</evidence>
<dbReference type="InterPro" id="IPR001623">
    <property type="entry name" value="DnaJ_domain"/>
</dbReference>
<dbReference type="SUPFAM" id="SSF46565">
    <property type="entry name" value="Chaperone J-domain"/>
    <property type="match status" value="1"/>
</dbReference>
<dbReference type="AlphaFoldDB" id="A0A1E3NGA9"/>
<dbReference type="STRING" id="763406.A0A1E3NGA9"/>
<feature type="compositionally biased region" description="Polar residues" evidence="4">
    <location>
        <begin position="635"/>
        <end position="655"/>
    </location>
</feature>
<dbReference type="GO" id="GO:0051087">
    <property type="term" value="F:protein-folding chaperone binding"/>
    <property type="evidence" value="ECO:0007669"/>
    <property type="project" value="TreeGrafter"/>
</dbReference>
<proteinExistence type="predicted"/>